<dbReference type="SUPFAM" id="SSF109709">
    <property type="entry name" value="KorB DNA-binding domain-like"/>
    <property type="match status" value="1"/>
</dbReference>
<evidence type="ECO:0000256" key="2">
    <source>
        <dbReference type="SAM" id="MobiDB-lite"/>
    </source>
</evidence>
<comment type="similarity">
    <text evidence="1">Belongs to the ParB family.</text>
</comment>
<dbReference type="EMBL" id="FORH01000011">
    <property type="protein sequence ID" value="SFK25261.1"/>
    <property type="molecule type" value="Genomic_DNA"/>
</dbReference>
<dbReference type="Gene3D" id="3.90.1530.30">
    <property type="match status" value="1"/>
</dbReference>
<dbReference type="RefSeq" id="WP_090063213.1">
    <property type="nucleotide sequence ID" value="NZ_FORH01000011.1"/>
</dbReference>
<dbReference type="OrthoDB" id="7908920at2"/>
<dbReference type="GO" id="GO:0003677">
    <property type="term" value="F:DNA binding"/>
    <property type="evidence" value="ECO:0007669"/>
    <property type="project" value="InterPro"/>
</dbReference>
<feature type="region of interest" description="Disordered" evidence="2">
    <location>
        <begin position="268"/>
        <end position="287"/>
    </location>
</feature>
<reference evidence="5" key="1">
    <citation type="submission" date="2016-10" db="EMBL/GenBank/DDBJ databases">
        <authorList>
            <person name="Varghese N."/>
            <person name="Submissions S."/>
        </authorList>
    </citation>
    <scope>NUCLEOTIDE SEQUENCE [LARGE SCALE GENOMIC DNA]</scope>
    <source>
        <strain evidence="5">DSM 26471</strain>
    </source>
</reference>
<dbReference type="InterPro" id="IPR004437">
    <property type="entry name" value="ParB/RepB/Spo0J"/>
</dbReference>
<evidence type="ECO:0000259" key="3">
    <source>
        <dbReference type="SMART" id="SM00470"/>
    </source>
</evidence>
<dbReference type="SUPFAM" id="SSF110849">
    <property type="entry name" value="ParB/Sulfiredoxin"/>
    <property type="match status" value="1"/>
</dbReference>
<dbReference type="CDD" id="cd16405">
    <property type="entry name" value="RepB_like_N"/>
    <property type="match status" value="1"/>
</dbReference>
<dbReference type="InterPro" id="IPR017819">
    <property type="entry name" value="Plasmid_partition_RepB"/>
</dbReference>
<dbReference type="Pfam" id="PF02195">
    <property type="entry name" value="ParB_N"/>
    <property type="match status" value="1"/>
</dbReference>
<dbReference type="GO" id="GO:0007059">
    <property type="term" value="P:chromosome segregation"/>
    <property type="evidence" value="ECO:0007669"/>
    <property type="project" value="TreeGrafter"/>
</dbReference>
<proteinExistence type="inferred from homology"/>
<name>A0A1I3Y1U2_9RHOB</name>
<organism evidence="4 5">
    <name type="scientific">Celeribacter neptunius</name>
    <dbReference type="NCBI Taxonomy" id="588602"/>
    <lineage>
        <taxon>Bacteria</taxon>
        <taxon>Pseudomonadati</taxon>
        <taxon>Pseudomonadota</taxon>
        <taxon>Alphaproteobacteria</taxon>
        <taxon>Rhodobacterales</taxon>
        <taxon>Roseobacteraceae</taxon>
        <taxon>Celeribacter</taxon>
    </lineage>
</organism>
<dbReference type="SMART" id="SM00470">
    <property type="entry name" value="ParB"/>
    <property type="match status" value="1"/>
</dbReference>
<sequence length="337" mass="36787">MTNSKKKRMSMLDSLAAAGAPSPTTSTSMMSNNRALRSARDAVDGHRVWDLDPAQVLDDRLADRLDPKDVADLREAIEANGQTVPILVRRHPSEPDRYLLVYGRRRLEAIRTSEKVEKVRALVANLDDDAAVRAQISENMARRDLSYIEKALFSQELIESNFGTQAQVAEVLTVTKSSISMALTIVDLVGADLIRAIGPAHGIGRPRWDALGRSIEEAGVDREALIRAAEDVYTGAQVERVVEGQDSEPADLSVAAFEAVAKLSEKASKKRSTEAPSPAPKQQTVLTFDGARGGAVKRSAKGLAITLDDSAFADWMMAEAQDLISELHTRWKERGED</sequence>
<dbReference type="NCBIfam" id="TIGR00180">
    <property type="entry name" value="parB_part"/>
    <property type="match status" value="1"/>
</dbReference>
<dbReference type="InterPro" id="IPR036086">
    <property type="entry name" value="ParB/Sulfiredoxin_sf"/>
</dbReference>
<dbReference type="STRING" id="588602.SAMN04487991_4225"/>
<dbReference type="PANTHER" id="PTHR33375">
    <property type="entry name" value="CHROMOSOME-PARTITIONING PROTEIN PARB-RELATED"/>
    <property type="match status" value="1"/>
</dbReference>
<dbReference type="Gene3D" id="1.10.10.2830">
    <property type="match status" value="1"/>
</dbReference>
<feature type="domain" description="ParB-like N-terminal" evidence="3">
    <location>
        <begin position="49"/>
        <end position="140"/>
    </location>
</feature>
<dbReference type="InterPro" id="IPR050336">
    <property type="entry name" value="Chromosome_partition/occlusion"/>
</dbReference>
<dbReference type="NCBIfam" id="TIGR03454">
    <property type="entry name" value="partition_RepB"/>
    <property type="match status" value="1"/>
</dbReference>
<gene>
    <name evidence="4" type="ORF">SAMN04487991_4225</name>
</gene>
<dbReference type="Proteomes" id="UP000199630">
    <property type="component" value="Unassembled WGS sequence"/>
</dbReference>
<accession>A0A1I3Y1U2</accession>
<dbReference type="InterPro" id="IPR037972">
    <property type="entry name" value="RepB_N"/>
</dbReference>
<dbReference type="PANTHER" id="PTHR33375:SF1">
    <property type="entry name" value="CHROMOSOME-PARTITIONING PROTEIN PARB-RELATED"/>
    <property type="match status" value="1"/>
</dbReference>
<evidence type="ECO:0000313" key="4">
    <source>
        <dbReference type="EMBL" id="SFK25261.1"/>
    </source>
</evidence>
<dbReference type="InterPro" id="IPR003115">
    <property type="entry name" value="ParB_N"/>
</dbReference>
<keyword evidence="5" id="KW-1185">Reference proteome</keyword>
<protein>
    <submittedName>
        <fullName evidence="4">Chromosome partitioning protein, ParB family</fullName>
    </submittedName>
</protein>
<evidence type="ECO:0000313" key="5">
    <source>
        <dbReference type="Proteomes" id="UP000199630"/>
    </source>
</evidence>
<dbReference type="GO" id="GO:0005694">
    <property type="term" value="C:chromosome"/>
    <property type="evidence" value="ECO:0007669"/>
    <property type="project" value="TreeGrafter"/>
</dbReference>
<dbReference type="AlphaFoldDB" id="A0A1I3Y1U2"/>
<evidence type="ECO:0000256" key="1">
    <source>
        <dbReference type="ARBA" id="ARBA00006295"/>
    </source>
</evidence>